<reference evidence="2 3" key="1">
    <citation type="submission" date="2019-07" db="EMBL/GenBank/DDBJ databases">
        <title>Whole genome shotgun sequence of Methylobacterium gnaphalii NBRC 107716.</title>
        <authorList>
            <person name="Hosoyama A."/>
            <person name="Uohara A."/>
            <person name="Ohji S."/>
            <person name="Ichikawa N."/>
        </authorList>
    </citation>
    <scope>NUCLEOTIDE SEQUENCE [LARGE SCALE GENOMIC DNA]</scope>
    <source>
        <strain evidence="2 3">NBRC 107716</strain>
    </source>
</reference>
<comment type="caution">
    <text evidence="2">The sequence shown here is derived from an EMBL/GenBank/DDBJ whole genome shotgun (WGS) entry which is preliminary data.</text>
</comment>
<dbReference type="OrthoDB" id="180193at2"/>
<name>A0A512JMA2_9HYPH</name>
<evidence type="ECO:0000313" key="3">
    <source>
        <dbReference type="Proteomes" id="UP000321750"/>
    </source>
</evidence>
<dbReference type="EMBL" id="BJZV01000015">
    <property type="protein sequence ID" value="GEP11097.1"/>
    <property type="molecule type" value="Genomic_DNA"/>
</dbReference>
<dbReference type="Proteomes" id="UP000321750">
    <property type="component" value="Unassembled WGS sequence"/>
</dbReference>
<sequence length="63" mass="7063">MPTMRDMLTPEVLAGMEKWMDGLVPVRSLPQAVNEALADWLTGQGTLPSSDCSEEERDQDRWA</sequence>
<accession>A0A512JMA2</accession>
<keyword evidence="3" id="KW-1185">Reference proteome</keyword>
<protein>
    <submittedName>
        <fullName evidence="2">Uncharacterized protein</fullName>
    </submittedName>
</protein>
<dbReference type="AlphaFoldDB" id="A0A512JMA2"/>
<proteinExistence type="predicted"/>
<gene>
    <name evidence="2" type="ORF">MGN01_29420</name>
</gene>
<dbReference type="RefSeq" id="WP_147047506.1">
    <property type="nucleotide sequence ID" value="NZ_BJZV01000015.1"/>
</dbReference>
<evidence type="ECO:0000256" key="1">
    <source>
        <dbReference type="SAM" id="MobiDB-lite"/>
    </source>
</evidence>
<feature type="region of interest" description="Disordered" evidence="1">
    <location>
        <begin position="42"/>
        <end position="63"/>
    </location>
</feature>
<organism evidence="2 3">
    <name type="scientific">Methylobacterium gnaphalii</name>
    <dbReference type="NCBI Taxonomy" id="1010610"/>
    <lineage>
        <taxon>Bacteria</taxon>
        <taxon>Pseudomonadati</taxon>
        <taxon>Pseudomonadota</taxon>
        <taxon>Alphaproteobacteria</taxon>
        <taxon>Hyphomicrobiales</taxon>
        <taxon>Methylobacteriaceae</taxon>
        <taxon>Methylobacterium</taxon>
    </lineage>
</organism>
<evidence type="ECO:0000313" key="2">
    <source>
        <dbReference type="EMBL" id="GEP11097.1"/>
    </source>
</evidence>